<dbReference type="GO" id="GO:0003676">
    <property type="term" value="F:nucleic acid binding"/>
    <property type="evidence" value="ECO:0007669"/>
    <property type="project" value="InterPro"/>
</dbReference>
<reference evidence="1" key="1">
    <citation type="journal article" date="2016" name="Mol. Biol. Evol.">
        <title>Comparative Genomics of Early-Diverging Mushroom-Forming Fungi Provides Insights into the Origins of Lignocellulose Decay Capabilities.</title>
        <authorList>
            <person name="Nagy L.G."/>
            <person name="Riley R."/>
            <person name="Tritt A."/>
            <person name="Adam C."/>
            <person name="Daum C."/>
            <person name="Floudas D."/>
            <person name="Sun H."/>
            <person name="Yadav J.S."/>
            <person name="Pangilinan J."/>
            <person name="Larsson K.H."/>
            <person name="Matsuura K."/>
            <person name="Barry K."/>
            <person name="Labutti K."/>
            <person name="Kuo R."/>
            <person name="Ohm R.A."/>
            <person name="Bhattacharya S.S."/>
            <person name="Shirouzu T."/>
            <person name="Yoshinaga Y."/>
            <person name="Martin F.M."/>
            <person name="Grigoriev I.V."/>
            <person name="Hibbett D.S."/>
        </authorList>
    </citation>
    <scope>NUCLEOTIDE SEQUENCE [LARGE SCALE GENOMIC DNA]</scope>
    <source>
        <strain evidence="1">CBS 109695</strain>
    </source>
</reference>
<dbReference type="OrthoDB" id="10039611at2759"/>
<evidence type="ECO:0008006" key="2">
    <source>
        <dbReference type="Google" id="ProtNLM"/>
    </source>
</evidence>
<evidence type="ECO:0000313" key="1">
    <source>
        <dbReference type="EMBL" id="KZP05025.1"/>
    </source>
</evidence>
<dbReference type="InterPro" id="IPR036397">
    <property type="entry name" value="RNaseH_sf"/>
</dbReference>
<dbReference type="PANTHER" id="PTHR35871">
    <property type="entry name" value="EXPRESSED PROTEIN"/>
    <property type="match status" value="1"/>
</dbReference>
<sequence>MATSLQAAKDLGHGTHNARRTRKWQSSVLRDEDFSAELLLHLQGIGKYVSATDILDYVSQAETLTRLKLTKNISLATAQRWMRTVGYRWGKAPNGQYVDGHEREDVVVYCQTVFLPIWAEMLSRTRVFEDCIENHIPHLSGCHIVIWNHDESTYYSNDCRKIRWVHKSETAVPHAKGDGLSLMITDYASPDYGFLTSPDKSESACVVFKAGKACQGYFMSADILKQASNVMDLLSKHYPDEDHVFVYDNATTHLKRADDALSARHMPKFSPKHGDKWDGTDWGAPKAPKNWGVRTAVIGEDGLSVHGADGSVTKHKVCMVDGRFSDGSPQSLYYTEGPQMGVFKGMGVILEEQSFIGALNIHTECPKFKCEKGAFQCCCRRMLFNEPDFIAVESLLETACNARGFRVLFIPKFHCELNFIEQCWGYSKRCYCDCPVSSLESDLERNVLESLEAIPIETMRRYSNRSLRFMDAAAWAAKKYPGHRVYPESIMAEFFAADIA</sequence>
<proteinExistence type="predicted"/>
<dbReference type="PANTHER" id="PTHR35871:SF1">
    <property type="entry name" value="CXC1-LIKE CYSTEINE CLUSTER ASSOCIATED WITH KDZ TRANSPOSASES DOMAIN-CONTAINING PROTEIN"/>
    <property type="match status" value="1"/>
</dbReference>
<dbReference type="EMBL" id="KV417869">
    <property type="protein sequence ID" value="KZP05025.1"/>
    <property type="molecule type" value="Genomic_DNA"/>
</dbReference>
<dbReference type="Gene3D" id="3.30.420.10">
    <property type="entry name" value="Ribonuclease H-like superfamily/Ribonuclease H"/>
    <property type="match status" value="1"/>
</dbReference>
<accession>A0A167VHM6</accession>
<dbReference type="AlphaFoldDB" id="A0A167VHM6"/>
<organism evidence="1">
    <name type="scientific">Athelia psychrophila</name>
    <dbReference type="NCBI Taxonomy" id="1759441"/>
    <lineage>
        <taxon>Eukaryota</taxon>
        <taxon>Fungi</taxon>
        <taxon>Dikarya</taxon>
        <taxon>Basidiomycota</taxon>
        <taxon>Agaricomycotina</taxon>
        <taxon>Agaricomycetes</taxon>
        <taxon>Agaricomycetidae</taxon>
        <taxon>Atheliales</taxon>
        <taxon>Atheliaceae</taxon>
        <taxon>Athelia</taxon>
    </lineage>
</organism>
<protein>
    <recommendedName>
        <fullName evidence="2">Tc1-like transposase DDE domain-containing protein</fullName>
    </recommendedName>
</protein>
<name>A0A167VHM6_9AGAM</name>
<gene>
    <name evidence="1" type="ORF">FIBSPDRAFT_914986</name>
</gene>
<dbReference type="STRING" id="436010.A0A167VHM6"/>